<dbReference type="Proteomes" id="UP000316759">
    <property type="component" value="Unassembled WGS sequence"/>
</dbReference>
<dbReference type="AlphaFoldDB" id="A0A504Z3A1"/>
<reference evidence="1 2" key="1">
    <citation type="submission" date="2019-04" db="EMBL/GenBank/DDBJ databases">
        <title>Annotation for the trematode Fasciola gigantica.</title>
        <authorList>
            <person name="Choi Y.-J."/>
        </authorList>
    </citation>
    <scope>NUCLEOTIDE SEQUENCE [LARGE SCALE GENOMIC DNA]</scope>
    <source>
        <strain evidence="1">Uganda_cow_1</strain>
    </source>
</reference>
<evidence type="ECO:0000313" key="2">
    <source>
        <dbReference type="Proteomes" id="UP000316759"/>
    </source>
</evidence>
<organism evidence="1 2">
    <name type="scientific">Fasciola gigantica</name>
    <name type="common">Giant liver fluke</name>
    <dbReference type="NCBI Taxonomy" id="46835"/>
    <lineage>
        <taxon>Eukaryota</taxon>
        <taxon>Metazoa</taxon>
        <taxon>Spiralia</taxon>
        <taxon>Lophotrochozoa</taxon>
        <taxon>Platyhelminthes</taxon>
        <taxon>Trematoda</taxon>
        <taxon>Digenea</taxon>
        <taxon>Plagiorchiida</taxon>
        <taxon>Echinostomata</taxon>
        <taxon>Echinostomatoidea</taxon>
        <taxon>Fasciolidae</taxon>
        <taxon>Fasciola</taxon>
    </lineage>
</organism>
<protein>
    <submittedName>
        <fullName evidence="1">Uncharacterized protein</fullName>
    </submittedName>
</protein>
<comment type="caution">
    <text evidence="1">The sequence shown here is derived from an EMBL/GenBank/DDBJ whole genome shotgun (WGS) entry which is preliminary data.</text>
</comment>
<dbReference type="EMBL" id="SUNJ01003797">
    <property type="protein sequence ID" value="TPP64977.1"/>
    <property type="molecule type" value="Genomic_DNA"/>
</dbReference>
<keyword evidence="2" id="KW-1185">Reference proteome</keyword>
<gene>
    <name evidence="1" type="ORF">FGIG_11584</name>
</gene>
<sequence length="54" mass="6109">MGKSGITLAVGDFNKSDYIFYRWLQGRLFSSSERIAYEALITRVVSRRNSSFGG</sequence>
<name>A0A504Z3A1_FASGI</name>
<accession>A0A504Z3A1</accession>
<evidence type="ECO:0000313" key="1">
    <source>
        <dbReference type="EMBL" id="TPP64977.1"/>
    </source>
</evidence>
<proteinExistence type="predicted"/>